<dbReference type="Proteomes" id="UP001177021">
    <property type="component" value="Unassembled WGS sequence"/>
</dbReference>
<gene>
    <name evidence="1" type="ORF">MILVUS5_LOCUS8061</name>
</gene>
<evidence type="ECO:0000313" key="1">
    <source>
        <dbReference type="EMBL" id="CAJ2637751.1"/>
    </source>
</evidence>
<keyword evidence="2" id="KW-1185">Reference proteome</keyword>
<sequence length="97" mass="11089">MEMDTRWSQPDIWHVWLICCYAWSLSSVVFFGLHLSAIKAADYKQQLLVKIKQLPQAKHGNIDMDPTDLNERNPSIGNTTHGSNANDGAHVDEYIYK</sequence>
<accession>A0ACB0J0I1</accession>
<organism evidence="1 2">
    <name type="scientific">Trifolium pratense</name>
    <name type="common">Red clover</name>
    <dbReference type="NCBI Taxonomy" id="57577"/>
    <lineage>
        <taxon>Eukaryota</taxon>
        <taxon>Viridiplantae</taxon>
        <taxon>Streptophyta</taxon>
        <taxon>Embryophyta</taxon>
        <taxon>Tracheophyta</taxon>
        <taxon>Spermatophyta</taxon>
        <taxon>Magnoliopsida</taxon>
        <taxon>eudicotyledons</taxon>
        <taxon>Gunneridae</taxon>
        <taxon>Pentapetalae</taxon>
        <taxon>rosids</taxon>
        <taxon>fabids</taxon>
        <taxon>Fabales</taxon>
        <taxon>Fabaceae</taxon>
        <taxon>Papilionoideae</taxon>
        <taxon>50 kb inversion clade</taxon>
        <taxon>NPAAA clade</taxon>
        <taxon>Hologalegina</taxon>
        <taxon>IRL clade</taxon>
        <taxon>Trifolieae</taxon>
        <taxon>Trifolium</taxon>
    </lineage>
</organism>
<name>A0ACB0J0I1_TRIPR</name>
<reference evidence="1" key="1">
    <citation type="submission" date="2023-10" db="EMBL/GenBank/DDBJ databases">
        <authorList>
            <person name="Rodriguez Cubillos JULIANA M."/>
            <person name="De Vega J."/>
        </authorList>
    </citation>
    <scope>NUCLEOTIDE SEQUENCE</scope>
</reference>
<comment type="caution">
    <text evidence="1">The sequence shown here is derived from an EMBL/GenBank/DDBJ whole genome shotgun (WGS) entry which is preliminary data.</text>
</comment>
<proteinExistence type="predicted"/>
<evidence type="ECO:0000313" key="2">
    <source>
        <dbReference type="Proteomes" id="UP001177021"/>
    </source>
</evidence>
<protein>
    <submittedName>
        <fullName evidence="1">Uncharacterized protein</fullName>
    </submittedName>
</protein>
<dbReference type="EMBL" id="CASHSV030000013">
    <property type="protein sequence ID" value="CAJ2637751.1"/>
    <property type="molecule type" value="Genomic_DNA"/>
</dbReference>